<reference evidence="5 6" key="1">
    <citation type="journal article" date="2018" name="New Phytol.">
        <title>Phylogenomics of Endogonaceae and evolution of mycorrhizas within Mucoromycota.</title>
        <authorList>
            <person name="Chang Y."/>
            <person name="Desiro A."/>
            <person name="Na H."/>
            <person name="Sandor L."/>
            <person name="Lipzen A."/>
            <person name="Clum A."/>
            <person name="Barry K."/>
            <person name="Grigoriev I.V."/>
            <person name="Martin F.M."/>
            <person name="Stajich J.E."/>
            <person name="Smith M.E."/>
            <person name="Bonito G."/>
            <person name="Spatafora J.W."/>
        </authorList>
    </citation>
    <scope>NUCLEOTIDE SEQUENCE [LARGE SCALE GENOMIC DNA]</scope>
    <source>
        <strain evidence="5 6">GMNB39</strain>
    </source>
</reference>
<dbReference type="InterPro" id="IPR043992">
    <property type="entry name" value="SLT_3"/>
</dbReference>
<dbReference type="AlphaFoldDB" id="A0A433DJN8"/>
<dbReference type="SMART" id="SM00270">
    <property type="entry name" value="ChtBD1"/>
    <property type="match status" value="1"/>
</dbReference>
<dbReference type="SUPFAM" id="SSF53955">
    <property type="entry name" value="Lysozyme-like"/>
    <property type="match status" value="1"/>
</dbReference>
<feature type="disulfide bond" evidence="2">
    <location>
        <begin position="183"/>
        <end position="197"/>
    </location>
</feature>
<dbReference type="PROSITE" id="PS00026">
    <property type="entry name" value="CHIT_BIND_I_1"/>
    <property type="match status" value="1"/>
</dbReference>
<dbReference type="InterPro" id="IPR018371">
    <property type="entry name" value="Chitin-binding_1_CS"/>
</dbReference>
<dbReference type="OrthoDB" id="2391619at2759"/>
<evidence type="ECO:0000256" key="1">
    <source>
        <dbReference type="ARBA" id="ARBA00022669"/>
    </source>
</evidence>
<dbReference type="Pfam" id="PF00187">
    <property type="entry name" value="Chitin_bind_1"/>
    <property type="match status" value="1"/>
</dbReference>
<feature type="chain" id="PRO_5018967126" description="Chitin-binding type-1 domain-containing protein" evidence="3">
    <location>
        <begin position="23"/>
        <end position="227"/>
    </location>
</feature>
<feature type="domain" description="Chitin-binding type-1" evidence="4">
    <location>
        <begin position="167"/>
        <end position="207"/>
    </location>
</feature>
<evidence type="ECO:0000313" key="6">
    <source>
        <dbReference type="Proteomes" id="UP000268093"/>
    </source>
</evidence>
<name>A0A433DJN8_9FUNG</name>
<keyword evidence="3" id="KW-0732">Signal</keyword>
<evidence type="ECO:0000256" key="3">
    <source>
        <dbReference type="SAM" id="SignalP"/>
    </source>
</evidence>
<feature type="signal peptide" evidence="3">
    <location>
        <begin position="1"/>
        <end position="22"/>
    </location>
</feature>
<evidence type="ECO:0000313" key="5">
    <source>
        <dbReference type="EMBL" id="RUP51080.1"/>
    </source>
</evidence>
<dbReference type="InterPro" id="IPR023346">
    <property type="entry name" value="Lysozyme-like_dom_sf"/>
</dbReference>
<dbReference type="Gene3D" id="3.30.60.10">
    <property type="entry name" value="Endochitinase-like"/>
    <property type="match status" value="1"/>
</dbReference>
<gene>
    <name evidence="5" type="ORF">BC936DRAFT_149975</name>
</gene>
<sequence length="227" mass="23376">MKFNLLAASLVIVGLFATQGSAAPKKPKQLDTCTQTSTSAGAHYSSEQIATVAKSAGFTGNGWVIAVAIAIAESQGWTQAVLINTDCSRDRGLWQINSRWHSEVSDAQAFDPTGNARAAFTISSGGSNWQPWTTYTSGAYQSHMADAQTAVNSVNGGGGGGGGGSGGASCPHYGRVCPPSDHCCSQYGYCGSTSEFCGAGCVAAASYNGTRGFNIKASQQSAKRHKL</sequence>
<dbReference type="EMBL" id="RBNI01000967">
    <property type="protein sequence ID" value="RUP51080.1"/>
    <property type="molecule type" value="Genomic_DNA"/>
</dbReference>
<dbReference type="PROSITE" id="PS50941">
    <property type="entry name" value="CHIT_BIND_I_2"/>
    <property type="match status" value="1"/>
</dbReference>
<evidence type="ECO:0000256" key="2">
    <source>
        <dbReference type="PROSITE-ProRule" id="PRU00261"/>
    </source>
</evidence>
<proteinExistence type="predicted"/>
<evidence type="ECO:0000259" key="4">
    <source>
        <dbReference type="PROSITE" id="PS50941"/>
    </source>
</evidence>
<dbReference type="Gene3D" id="1.10.530.10">
    <property type="match status" value="1"/>
</dbReference>
<keyword evidence="1 2" id="KW-0147">Chitin-binding</keyword>
<dbReference type="SUPFAM" id="SSF57016">
    <property type="entry name" value="Plant lectins/antimicrobial peptides"/>
    <property type="match status" value="1"/>
</dbReference>
<dbReference type="Pfam" id="PF18896">
    <property type="entry name" value="SLT_3"/>
    <property type="match status" value="1"/>
</dbReference>
<dbReference type="GO" id="GO:0008061">
    <property type="term" value="F:chitin binding"/>
    <property type="evidence" value="ECO:0007669"/>
    <property type="project" value="UniProtKB-UniRule"/>
</dbReference>
<accession>A0A433DJN8</accession>
<comment type="caution">
    <text evidence="5">The sequence shown here is derived from an EMBL/GenBank/DDBJ whole genome shotgun (WGS) entry which is preliminary data.</text>
</comment>
<keyword evidence="2" id="KW-1015">Disulfide bond</keyword>
<keyword evidence="6" id="KW-1185">Reference proteome</keyword>
<dbReference type="InterPro" id="IPR036861">
    <property type="entry name" value="Endochitinase-like_sf"/>
</dbReference>
<protein>
    <recommendedName>
        <fullName evidence="4">Chitin-binding type-1 domain-containing protein</fullName>
    </recommendedName>
</protein>
<comment type="caution">
    <text evidence="2">Lacks conserved residue(s) required for the propagation of feature annotation.</text>
</comment>
<dbReference type="InterPro" id="IPR001002">
    <property type="entry name" value="Chitin-bd_1"/>
</dbReference>
<dbReference type="Proteomes" id="UP000268093">
    <property type="component" value="Unassembled WGS sequence"/>
</dbReference>
<organism evidence="5 6">
    <name type="scientific">Jimgerdemannia flammicorona</name>
    <dbReference type="NCBI Taxonomy" id="994334"/>
    <lineage>
        <taxon>Eukaryota</taxon>
        <taxon>Fungi</taxon>
        <taxon>Fungi incertae sedis</taxon>
        <taxon>Mucoromycota</taxon>
        <taxon>Mucoromycotina</taxon>
        <taxon>Endogonomycetes</taxon>
        <taxon>Endogonales</taxon>
        <taxon>Endogonaceae</taxon>
        <taxon>Jimgerdemannia</taxon>
    </lineage>
</organism>
<dbReference type="CDD" id="cd00035">
    <property type="entry name" value="ChtBD1"/>
    <property type="match status" value="1"/>
</dbReference>